<evidence type="ECO:0000313" key="5">
    <source>
        <dbReference type="Proteomes" id="UP001144313"/>
    </source>
</evidence>
<dbReference type="PROSITE" id="PS51202">
    <property type="entry name" value="RCK_C"/>
    <property type="match status" value="1"/>
</dbReference>
<dbReference type="Gene3D" id="3.40.50.720">
    <property type="entry name" value="NAD(P)-binding Rossmann-like Domain"/>
    <property type="match status" value="1"/>
</dbReference>
<evidence type="ECO:0000259" key="3">
    <source>
        <dbReference type="PROSITE" id="PS51202"/>
    </source>
</evidence>
<dbReference type="Pfam" id="PF02080">
    <property type="entry name" value="TrkA_C"/>
    <property type="match status" value="1"/>
</dbReference>
<feature type="transmembrane region" description="Helical" evidence="1">
    <location>
        <begin position="257"/>
        <end position="277"/>
    </location>
</feature>
<reference evidence="4" key="1">
    <citation type="submission" date="2022-12" db="EMBL/GenBank/DDBJ databases">
        <title>Reference genome sequencing for broad-spectrum identification of bacterial and archaeal isolates by mass spectrometry.</title>
        <authorList>
            <person name="Sekiguchi Y."/>
            <person name="Tourlousse D.M."/>
        </authorList>
    </citation>
    <scope>NUCLEOTIDE SEQUENCE</scope>
    <source>
        <strain evidence="4">LLR39Z86</strain>
    </source>
</reference>
<sequence>MPRKRKPDQTSDERSVAAASPLVLVVGEDELAGSLVRTLALRYGYRVQVLYRNEAAVARWSSGFDDDLVQVAPFQVGILEGLSDSVLRRIHAVAFMDRDDLGNVQLALEFRDLVTERDLPHPRLVLRMDDEEFGTNAMELLGENDVFAISETGAVAATFVAAAVQRAGPGDIGLWNRTLYLADWWDTRAEAAWAVAGADGTVLVSDAPGEDFVLHLAPDVRRRWLKAALRSPLEDIGQVLHRMRRALGSFRKTTARLWWISAAVLLTVMATSLTVLLRDDSSAVHIDNPWEAFYVMVLLTGGTNPDMGASRAIQSAHMMVALTSSLLLPVFTAAILQSVFDRRDARLSGRTIQPVRGHVIVVGLGPLGHRVVIALRERRVPVVAIERNADAQGVAEARAVGAEVLIGDAADRRILQSAEVRDARSLVATASREVDSLRVVLTALELNRALPTVLRVSETGISRRIREKLTRNIYQAHKSFSVTAVAAERFAQAVTEAAIVEIIPVDDQLVFLLTVEVQPDSSLHEASISAVAQVGRMEVIAVRRSGGGVRWNPDPAFKIAAGDTLAVVADSAGIRKVAELASTTIPGDPK</sequence>
<accession>A0A9W6G8T8</accession>
<dbReference type="PROSITE" id="PS51201">
    <property type="entry name" value="RCK_N"/>
    <property type="match status" value="1"/>
</dbReference>
<keyword evidence="1" id="KW-1133">Transmembrane helix</keyword>
<dbReference type="GO" id="GO:0008324">
    <property type="term" value="F:monoatomic cation transmembrane transporter activity"/>
    <property type="evidence" value="ECO:0007669"/>
    <property type="project" value="InterPro"/>
</dbReference>
<evidence type="ECO:0008006" key="6">
    <source>
        <dbReference type="Google" id="ProtNLM"/>
    </source>
</evidence>
<dbReference type="PANTHER" id="PTHR43833:SF11">
    <property type="entry name" value="VOLTAGE-GATED POTASSIUM CHANNEL KCH"/>
    <property type="match status" value="1"/>
</dbReference>
<dbReference type="InterPro" id="IPR036721">
    <property type="entry name" value="RCK_C_sf"/>
</dbReference>
<dbReference type="SUPFAM" id="SSF51735">
    <property type="entry name" value="NAD(P)-binding Rossmann-fold domains"/>
    <property type="match status" value="1"/>
</dbReference>
<keyword evidence="5" id="KW-1185">Reference proteome</keyword>
<dbReference type="InterPro" id="IPR003148">
    <property type="entry name" value="RCK_N"/>
</dbReference>
<organism evidence="4 5">
    <name type="scientific">Glycomyces algeriensis</name>
    <dbReference type="NCBI Taxonomy" id="256037"/>
    <lineage>
        <taxon>Bacteria</taxon>
        <taxon>Bacillati</taxon>
        <taxon>Actinomycetota</taxon>
        <taxon>Actinomycetes</taxon>
        <taxon>Glycomycetales</taxon>
        <taxon>Glycomycetaceae</taxon>
        <taxon>Glycomyces</taxon>
    </lineage>
</organism>
<dbReference type="InterPro" id="IPR036291">
    <property type="entry name" value="NAD(P)-bd_dom_sf"/>
</dbReference>
<dbReference type="EMBL" id="BSDT01000001">
    <property type="protein sequence ID" value="GLI43400.1"/>
    <property type="molecule type" value="Genomic_DNA"/>
</dbReference>
<dbReference type="SUPFAM" id="SSF116726">
    <property type="entry name" value="TrkA C-terminal domain-like"/>
    <property type="match status" value="1"/>
</dbReference>
<name>A0A9W6G8T8_9ACTN</name>
<dbReference type="Gene3D" id="3.30.70.1450">
    <property type="entry name" value="Regulator of K+ conductance, C-terminal domain"/>
    <property type="match status" value="1"/>
</dbReference>
<feature type="domain" description="RCK C-terminal" evidence="3">
    <location>
        <begin position="500"/>
        <end position="583"/>
    </location>
</feature>
<keyword evidence="1" id="KW-0472">Membrane</keyword>
<feature type="transmembrane region" description="Helical" evidence="1">
    <location>
        <begin position="316"/>
        <end position="340"/>
    </location>
</feature>
<feature type="domain" description="RCK N-terminal" evidence="2">
    <location>
        <begin position="356"/>
        <end position="473"/>
    </location>
</feature>
<evidence type="ECO:0000313" key="4">
    <source>
        <dbReference type="EMBL" id="GLI43400.1"/>
    </source>
</evidence>
<evidence type="ECO:0000259" key="2">
    <source>
        <dbReference type="PROSITE" id="PS51201"/>
    </source>
</evidence>
<dbReference type="GO" id="GO:0006813">
    <property type="term" value="P:potassium ion transport"/>
    <property type="evidence" value="ECO:0007669"/>
    <property type="project" value="InterPro"/>
</dbReference>
<evidence type="ECO:0000256" key="1">
    <source>
        <dbReference type="SAM" id="Phobius"/>
    </source>
</evidence>
<dbReference type="InterPro" id="IPR006037">
    <property type="entry name" value="RCK_C"/>
</dbReference>
<protein>
    <recommendedName>
        <fullName evidence="6">Trk K+ transport system NAD-binding subunit</fullName>
    </recommendedName>
</protein>
<dbReference type="Pfam" id="PF02254">
    <property type="entry name" value="TrkA_N"/>
    <property type="match status" value="1"/>
</dbReference>
<comment type="caution">
    <text evidence="4">The sequence shown here is derived from an EMBL/GenBank/DDBJ whole genome shotgun (WGS) entry which is preliminary data.</text>
</comment>
<dbReference type="Proteomes" id="UP001144313">
    <property type="component" value="Unassembled WGS sequence"/>
</dbReference>
<dbReference type="PANTHER" id="PTHR43833">
    <property type="entry name" value="POTASSIUM CHANNEL PROTEIN 2-RELATED-RELATED"/>
    <property type="match status" value="1"/>
</dbReference>
<proteinExistence type="predicted"/>
<dbReference type="AlphaFoldDB" id="A0A9W6G8T8"/>
<keyword evidence="1" id="KW-0812">Transmembrane</keyword>
<gene>
    <name evidence="4" type="ORF">GALLR39Z86_32500</name>
</gene>
<dbReference type="RefSeq" id="WP_270113726.1">
    <property type="nucleotide sequence ID" value="NZ_BAAAOL010000017.1"/>
</dbReference>
<dbReference type="InterPro" id="IPR050721">
    <property type="entry name" value="Trk_Ktr_HKT_K-transport"/>
</dbReference>